<evidence type="ECO:0000313" key="2">
    <source>
        <dbReference type="EMBL" id="SHN07258.1"/>
    </source>
</evidence>
<gene>
    <name evidence="2" type="ORF">SAMN05216268_1198</name>
</gene>
<proteinExistence type="predicted"/>
<dbReference type="Gene3D" id="2.130.10.10">
    <property type="entry name" value="YVTN repeat-like/Quinoprotein amine dehydrogenase"/>
    <property type="match status" value="2"/>
</dbReference>
<reference evidence="3" key="1">
    <citation type="submission" date="2016-11" db="EMBL/GenBank/DDBJ databases">
        <authorList>
            <person name="Jaros S."/>
            <person name="Januszkiewicz K."/>
            <person name="Wedrychowicz H."/>
        </authorList>
    </citation>
    <scope>NUCLEOTIDE SEQUENCE [LARGE SCALE GENOMIC DNA]</scope>
    <source>
        <strain evidence="3">CGMCC 4.3555</strain>
    </source>
</reference>
<feature type="signal peptide" evidence="1">
    <location>
        <begin position="1"/>
        <end position="25"/>
    </location>
</feature>
<name>A0A9X8N5I0_9ACTN</name>
<feature type="chain" id="PRO_5040725456" description="DNA-binding beta-propeller fold protein YncE" evidence="1">
    <location>
        <begin position="26"/>
        <end position="426"/>
    </location>
</feature>
<dbReference type="InterPro" id="IPR051200">
    <property type="entry name" value="Host-pathogen_enzymatic-act"/>
</dbReference>
<organism evidence="2 3">
    <name type="scientific">Streptomyces yunnanensis</name>
    <dbReference type="NCBI Taxonomy" id="156453"/>
    <lineage>
        <taxon>Bacteria</taxon>
        <taxon>Bacillati</taxon>
        <taxon>Actinomycetota</taxon>
        <taxon>Actinomycetes</taxon>
        <taxon>Kitasatosporales</taxon>
        <taxon>Streptomycetaceae</taxon>
        <taxon>Streptomyces</taxon>
    </lineage>
</organism>
<evidence type="ECO:0008006" key="4">
    <source>
        <dbReference type="Google" id="ProtNLM"/>
    </source>
</evidence>
<sequence length="426" mass="42873">MDFSGKRLWSLALALTVGLGVSACAGKGGAPSSRTSSSALSAAALPPAASASEPSCQSSAAPAQSQLGGVHTASLTVPPRPFGLVYARTGHIAFAALKTELGVLSTDSTQPRLLRKIPLPAASVGKEGATGVALTHDGRELLVAAGSGAIVVDAAKAAAGAPGAVLGTLAGTAGTSAIEVTVSPDDHYAFVSQEYGDASTGHRGDIEVFDLRKALRGGFGQSSLVGSLNLGQAVVGTAVSPNGRWLYATSEVVPGQKPTAGGKHGELSVIDLATLEATPQKALRGSVLAGCNPVRVAPSPDGKTVWVTARKSNALLAFDAAKLTADPQHALLASVQVGTAPVGLTFVRGGSRIITADTNRFHTPGATTGLTVVDTRAALTGKPANLGRIQTGAFPREFALSPDAKTLLVSDHDSHQIQAIDTTTLP</sequence>
<evidence type="ECO:0000256" key="1">
    <source>
        <dbReference type="SAM" id="SignalP"/>
    </source>
</evidence>
<dbReference type="Proteomes" id="UP000184388">
    <property type="component" value="Unassembled WGS sequence"/>
</dbReference>
<dbReference type="PANTHER" id="PTHR47197">
    <property type="entry name" value="PROTEIN NIRF"/>
    <property type="match status" value="1"/>
</dbReference>
<dbReference type="InterPro" id="IPR011048">
    <property type="entry name" value="Haem_d1_sf"/>
</dbReference>
<protein>
    <recommendedName>
        <fullName evidence="4">DNA-binding beta-propeller fold protein YncE</fullName>
    </recommendedName>
</protein>
<dbReference type="EMBL" id="FRBK01000019">
    <property type="protein sequence ID" value="SHN07258.1"/>
    <property type="molecule type" value="Genomic_DNA"/>
</dbReference>
<dbReference type="RefSeq" id="WP_143179722.1">
    <property type="nucleotide sequence ID" value="NZ_FRBK01000019.1"/>
</dbReference>
<dbReference type="PROSITE" id="PS51257">
    <property type="entry name" value="PROKAR_LIPOPROTEIN"/>
    <property type="match status" value="1"/>
</dbReference>
<dbReference type="AlphaFoldDB" id="A0A9X8N5I0"/>
<keyword evidence="1" id="KW-0732">Signal</keyword>
<evidence type="ECO:0000313" key="3">
    <source>
        <dbReference type="Proteomes" id="UP000184388"/>
    </source>
</evidence>
<dbReference type="InterPro" id="IPR015943">
    <property type="entry name" value="WD40/YVTN_repeat-like_dom_sf"/>
</dbReference>
<dbReference type="SUPFAM" id="SSF51004">
    <property type="entry name" value="C-terminal (heme d1) domain of cytochrome cd1-nitrite reductase"/>
    <property type="match status" value="2"/>
</dbReference>
<accession>A0A9X8N5I0</accession>
<comment type="caution">
    <text evidence="2">The sequence shown here is derived from an EMBL/GenBank/DDBJ whole genome shotgun (WGS) entry which is preliminary data.</text>
</comment>
<dbReference type="PANTHER" id="PTHR47197:SF3">
    <property type="entry name" value="DIHYDRO-HEME D1 DEHYDROGENASE"/>
    <property type="match status" value="1"/>
</dbReference>